<dbReference type="KEGG" id="vg:19525074"/>
<accession>A0A024B117</accession>
<dbReference type="EMBL" id="KJ489400">
    <property type="protein sequence ID" value="AHZ10324.1"/>
    <property type="molecule type" value="Genomic_DNA"/>
</dbReference>
<evidence type="ECO:0000313" key="1">
    <source>
        <dbReference type="EMBL" id="AHZ10324.1"/>
    </source>
</evidence>
<keyword evidence="2" id="KW-1185">Reference proteome</keyword>
<organism evidence="1 2">
    <name type="scientific">Bacillus phage Hoody T</name>
    <dbReference type="NCBI Taxonomy" id="1486660"/>
    <lineage>
        <taxon>Viruses</taxon>
        <taxon>Duplodnaviria</taxon>
        <taxon>Heunggongvirae</taxon>
        <taxon>Uroviricota</taxon>
        <taxon>Caudoviricetes</taxon>
        <taxon>Herelleviridae</taxon>
        <taxon>Bastillevirinae</taxon>
        <taxon>Bastillevirus</taxon>
        <taxon>Bastillevirus hoodyT</taxon>
    </lineage>
</organism>
<protein>
    <submittedName>
        <fullName evidence="1">Uncharacterized protein</fullName>
    </submittedName>
</protein>
<dbReference type="Proteomes" id="UP000026905">
    <property type="component" value="Segment"/>
</dbReference>
<dbReference type="RefSeq" id="YP_009035209.1">
    <property type="nucleotide sequence ID" value="NC_024205.1"/>
</dbReference>
<reference evidence="2" key="1">
    <citation type="submission" date="2014-09" db="EMBL/GenBank/DDBJ databases">
        <authorList>
            <person name="Sauder A.B."/>
            <person name="McKenzie Q.R."/>
            <person name="Temple L.M."/>
            <person name="Alexis B.K."/>
            <person name="Al-Atrache Z."/>
            <person name="Lewis L.O."/>
            <person name="Loesser-Casey K.E."/>
            <person name="Mitchell K.J."/>
        </authorList>
    </citation>
    <scope>NUCLEOTIDE SEQUENCE [LARGE SCALE GENOMIC DNA]</scope>
</reference>
<sequence length="51" mass="6384">MRCWSDIRIEVLKDKIHMLQEVMKETKDMELKRWINSRINYYRGEVNRINT</sequence>
<proteinExistence type="predicted"/>
<dbReference type="GeneID" id="19525074"/>
<evidence type="ECO:0000313" key="2">
    <source>
        <dbReference type="Proteomes" id="UP000026905"/>
    </source>
</evidence>
<name>A0A024B117_9CAUD</name>